<dbReference type="AlphaFoldDB" id="A0A4U1IN26"/>
<feature type="signal peptide" evidence="2">
    <location>
        <begin position="1"/>
        <end position="25"/>
    </location>
</feature>
<evidence type="ECO:0000256" key="2">
    <source>
        <dbReference type="SAM" id="SignalP"/>
    </source>
</evidence>
<evidence type="ECO:0008006" key="5">
    <source>
        <dbReference type="Google" id="ProtNLM"/>
    </source>
</evidence>
<feature type="compositionally biased region" description="Gly residues" evidence="1">
    <location>
        <begin position="54"/>
        <end position="70"/>
    </location>
</feature>
<evidence type="ECO:0000256" key="1">
    <source>
        <dbReference type="SAM" id="MobiDB-lite"/>
    </source>
</evidence>
<dbReference type="EMBL" id="SSMQ01000098">
    <property type="protein sequence ID" value="TKC95242.1"/>
    <property type="molecule type" value="Genomic_DNA"/>
</dbReference>
<dbReference type="SUPFAM" id="SSF51445">
    <property type="entry name" value="(Trans)glycosidases"/>
    <property type="match status" value="1"/>
</dbReference>
<gene>
    <name evidence="3" type="ORF">E8A74_47045</name>
</gene>
<comment type="caution">
    <text evidence="3">The sequence shown here is derived from an EMBL/GenBank/DDBJ whole genome shotgun (WGS) entry which is preliminary data.</text>
</comment>
<dbReference type="InterPro" id="IPR017853">
    <property type="entry name" value="GH"/>
</dbReference>
<feature type="region of interest" description="Disordered" evidence="1">
    <location>
        <begin position="54"/>
        <end position="76"/>
    </location>
</feature>
<sequence>MEWRTNRLRITSVLRVLSPPLVALFAVVTAACGVPDFATPGGALSGGANGGSGGTGGGGGTGGSGGGGGTTDAPPYTFRAGENGFEIRVEDGKFEPFWPIGVNYSHAIPGTSPGEFLASREQIAGWIEAIAELGANSLRVYTVQSPLFYEELLRYNTDHPDHPLFLLQGAWLREPDEDPAFSGIPDYLDPSIRSWFRDEIEKVVDVVHGNREIPYGTPENPMNYGRAFGTFTADVSPWLLGWLVGREVEPLTIMSTHQKYYDDHCQGQPCEVSYSGTWFSIEHATPMEAFVTEHLDYLTVYEDERYDVKHSIGFSNWPTLDPIDHVVEYEYPESVDDMEQLDLLKIEVAPSFGPGLFFSYHAYPYYPEFVLHEPAYQVEDEVGPNSYLGYLEDLRKVYAGRTLLIAEIGHPSSQGTAHYAKSGLHHGDLDEVEQAQAVERSLRTIRRAELNGAFLFELIDEWFKRAWVVERMELPADRRRVWYNPMSPEQNFGLLAVRPGVEGVHHVLDGSGDDFLVEPNAWQEGAPLAPQGDVHDPLRTLREVKVDSDEGFLHLLIRVESLDPDGNGKVDWEHVDYVVGLDTFLPEAGDACLDPECSLRTERNIEFLLRIESEQDVALFVDQPYDLFGIWHQDRKDWQLYRTAPNEDGLFNPVRTITNNSLWYQGELLAPILWQDTGRFRTGPEAVRSTSNFWYSLADGTIEVRIPWTLLNVTDPSQRLVVDDHVPGPKNKQNELTITKTPGFGLMVAALGGTAEAEGVVVDTLPRAHKLGNSWVIPADGVVSYTWAEWETPTYHAYRKRSFDMLKEALPSIVPASANPSP</sequence>
<keyword evidence="4" id="KW-1185">Reference proteome</keyword>
<organism evidence="3 4">
    <name type="scientific">Polyangium fumosum</name>
    <dbReference type="NCBI Taxonomy" id="889272"/>
    <lineage>
        <taxon>Bacteria</taxon>
        <taxon>Pseudomonadati</taxon>
        <taxon>Myxococcota</taxon>
        <taxon>Polyangia</taxon>
        <taxon>Polyangiales</taxon>
        <taxon>Polyangiaceae</taxon>
        <taxon>Polyangium</taxon>
    </lineage>
</organism>
<dbReference type="PROSITE" id="PS51257">
    <property type="entry name" value="PROKAR_LIPOPROTEIN"/>
    <property type="match status" value="1"/>
</dbReference>
<accession>A0A4U1IN26</accession>
<evidence type="ECO:0000313" key="3">
    <source>
        <dbReference type="EMBL" id="TKC95242.1"/>
    </source>
</evidence>
<dbReference type="OrthoDB" id="916275at2"/>
<evidence type="ECO:0000313" key="4">
    <source>
        <dbReference type="Proteomes" id="UP000309215"/>
    </source>
</evidence>
<protein>
    <recommendedName>
        <fullName evidence="5">EF-hand domain-containing protein</fullName>
    </recommendedName>
</protein>
<dbReference type="RefSeq" id="WP_136935733.1">
    <property type="nucleotide sequence ID" value="NZ_SSMQ01000098.1"/>
</dbReference>
<keyword evidence="2" id="KW-0732">Signal</keyword>
<reference evidence="3 4" key="1">
    <citation type="submission" date="2019-04" db="EMBL/GenBank/DDBJ databases">
        <authorList>
            <person name="Li Y."/>
            <person name="Wang J."/>
        </authorList>
    </citation>
    <scope>NUCLEOTIDE SEQUENCE [LARGE SCALE GENOMIC DNA]</scope>
    <source>
        <strain evidence="3 4">DSM 14668</strain>
    </source>
</reference>
<feature type="chain" id="PRO_5020642754" description="EF-hand domain-containing protein" evidence="2">
    <location>
        <begin position="26"/>
        <end position="822"/>
    </location>
</feature>
<proteinExistence type="predicted"/>
<name>A0A4U1IN26_9BACT</name>
<dbReference type="Proteomes" id="UP000309215">
    <property type="component" value="Unassembled WGS sequence"/>
</dbReference>